<keyword evidence="15" id="KW-1185">Reference proteome</keyword>
<dbReference type="GO" id="GO:0004499">
    <property type="term" value="F:N,N-dimethylaniline monooxygenase activity"/>
    <property type="evidence" value="ECO:0007669"/>
    <property type="project" value="InterPro"/>
</dbReference>
<reference evidence="14 15" key="1">
    <citation type="journal article" date="2011" name="J. Bacteriol.">
        <title>Genome sequence of Salinisphaera shabanensis, a gammaproteobacterium from the harsh, variable environment of the brine-seawater interface of the Shaban Deep in the Red Sea.</title>
        <authorList>
            <person name="Antunes A."/>
            <person name="Alam I."/>
            <person name="Bajic V.B."/>
            <person name="Stingl U."/>
        </authorList>
    </citation>
    <scope>NUCLEOTIDE SEQUENCE [LARGE SCALE GENOMIC DNA]</scope>
    <source>
        <strain evidence="14 15">E1L3A</strain>
    </source>
</reference>
<dbReference type="GO" id="GO:0050660">
    <property type="term" value="F:flavin adenine dinucleotide binding"/>
    <property type="evidence" value="ECO:0007669"/>
    <property type="project" value="InterPro"/>
</dbReference>
<dbReference type="InterPro" id="IPR000960">
    <property type="entry name" value="Flavin_mOase"/>
</dbReference>
<keyword evidence="8" id="KW-0521">NADP</keyword>
<dbReference type="FunFam" id="3.50.50.60:FF:000159">
    <property type="entry name" value="Dimethylaniline monooxygenase [N-oxide-forming]"/>
    <property type="match status" value="1"/>
</dbReference>
<evidence type="ECO:0000256" key="7">
    <source>
        <dbReference type="ARBA" id="ARBA00022827"/>
    </source>
</evidence>
<proteinExistence type="inferred from homology"/>
<keyword evidence="5" id="KW-0812">Transmembrane</keyword>
<protein>
    <submittedName>
        <fullName evidence="14">Dimethylaniline monooxygenase N-oxide forming protein</fullName>
        <ecNumber evidence="14">1.14.13.8</ecNumber>
    </submittedName>
</protein>
<evidence type="ECO:0000256" key="10">
    <source>
        <dbReference type="ARBA" id="ARBA00023002"/>
    </source>
</evidence>
<dbReference type="OrthoDB" id="9773233at2"/>
<evidence type="ECO:0000256" key="2">
    <source>
        <dbReference type="ARBA" id="ARBA00004389"/>
    </source>
</evidence>
<evidence type="ECO:0000256" key="6">
    <source>
        <dbReference type="ARBA" id="ARBA00022824"/>
    </source>
</evidence>
<keyword evidence="4" id="KW-0285">Flavoprotein</keyword>
<evidence type="ECO:0000256" key="13">
    <source>
        <dbReference type="SAM" id="MobiDB-lite"/>
    </source>
</evidence>
<keyword evidence="12" id="KW-0472">Membrane</keyword>
<accession>U2EAJ8</accession>
<dbReference type="PIRSF" id="PIRSF000332">
    <property type="entry name" value="FMO"/>
    <property type="match status" value="1"/>
</dbReference>
<dbReference type="InterPro" id="IPR020946">
    <property type="entry name" value="Flavin_mOase-like"/>
</dbReference>
<keyword evidence="11 14" id="KW-0503">Monooxygenase</keyword>
<evidence type="ECO:0000256" key="4">
    <source>
        <dbReference type="ARBA" id="ARBA00022630"/>
    </source>
</evidence>
<dbReference type="AlphaFoldDB" id="U2EAJ8"/>
<organism evidence="14 15">
    <name type="scientific">Salinisphaera shabanensis E1L3A</name>
    <dbReference type="NCBI Taxonomy" id="1033802"/>
    <lineage>
        <taxon>Bacteria</taxon>
        <taxon>Pseudomonadati</taxon>
        <taxon>Pseudomonadota</taxon>
        <taxon>Gammaproteobacteria</taxon>
        <taxon>Salinisphaerales</taxon>
        <taxon>Salinisphaeraceae</taxon>
        <taxon>Salinisphaera</taxon>
    </lineage>
</organism>
<comment type="subcellular location">
    <subcellularLocation>
        <location evidence="2">Endoplasmic reticulum membrane</location>
        <topology evidence="2">Single-pass membrane protein</topology>
    </subcellularLocation>
</comment>
<sequence length="460" mass="52534">MTEEIGQVAIIGAGPSGIAAGKNCKQTGLDFVIFDQNSAVGGNWLFSEDEGHSSVYEASHIISSKTWSQYEDFPMPADYPDYPSHRQLQRYFADYADHFGVTPHIRFRHYISHVQRRDDGLWQIDYSDAEGAPHSEVYKYLMVANGHHWAPNMPEYPGTFDGRLMHSHQFKRLDESFRDKRVLVIGAGNSACDVAVETGRISAKTCLSVRSGQWFFPKFIMGLPGDLLVAKMRRLPVKLQQKMFKWTLLLLQGRNNNYGLPEPKSDPLAHHPTLNSELFYFIRHGRISARPAVERFDGDSVVFADGTREAFDIVIAATGYRTIFPFFDRSFIDFEHARKVPLYRKMMHADYDKLYFIGLFQPIGCIWPMSDFQARLACEEIRGNYQRPADMQAAIQHEIDNPHVNFEGGARHAVEVDYHKFRKELSDELRSAGVDMGKAPPDRKGFRYVPPPRVDMKNSA</sequence>
<dbReference type="InterPro" id="IPR050346">
    <property type="entry name" value="FMO-like"/>
</dbReference>
<evidence type="ECO:0000256" key="12">
    <source>
        <dbReference type="ARBA" id="ARBA00023136"/>
    </source>
</evidence>
<dbReference type="InterPro" id="IPR036188">
    <property type="entry name" value="FAD/NAD-bd_sf"/>
</dbReference>
<keyword evidence="9" id="KW-1133">Transmembrane helix</keyword>
<dbReference type="EC" id="1.14.13.8" evidence="14"/>
<evidence type="ECO:0000256" key="5">
    <source>
        <dbReference type="ARBA" id="ARBA00022692"/>
    </source>
</evidence>
<dbReference type="Pfam" id="PF00743">
    <property type="entry name" value="FMO-like"/>
    <property type="match status" value="1"/>
</dbReference>
<evidence type="ECO:0000256" key="1">
    <source>
        <dbReference type="ARBA" id="ARBA00001974"/>
    </source>
</evidence>
<keyword evidence="10 14" id="KW-0560">Oxidoreductase</keyword>
<evidence type="ECO:0000313" key="14">
    <source>
        <dbReference type="EMBL" id="ERJ20676.1"/>
    </source>
</evidence>
<dbReference type="PANTHER" id="PTHR23023">
    <property type="entry name" value="DIMETHYLANILINE MONOOXYGENASE"/>
    <property type="match status" value="1"/>
</dbReference>
<reference evidence="14 15" key="2">
    <citation type="journal article" date="2013" name="PLoS ONE">
        <title>INDIGO - INtegrated Data Warehouse of MIcrobial GenOmes with Examples from the Red Sea Extremophiles.</title>
        <authorList>
            <person name="Alam I."/>
            <person name="Antunes A."/>
            <person name="Kamau A.A."/>
            <person name="Ba Alawi W."/>
            <person name="Kalkatawi M."/>
            <person name="Stingl U."/>
            <person name="Bajic V.B."/>
        </authorList>
    </citation>
    <scope>NUCLEOTIDE SEQUENCE [LARGE SCALE GENOMIC DNA]</scope>
    <source>
        <strain evidence="14 15">E1L3A</strain>
    </source>
</reference>
<comment type="similarity">
    <text evidence="3">Belongs to the FMO family.</text>
</comment>
<evidence type="ECO:0000256" key="9">
    <source>
        <dbReference type="ARBA" id="ARBA00022989"/>
    </source>
</evidence>
<feature type="region of interest" description="Disordered" evidence="13">
    <location>
        <begin position="433"/>
        <end position="460"/>
    </location>
</feature>
<dbReference type="RefSeq" id="WP_006913410.1">
    <property type="nucleotide sequence ID" value="NZ_AFNV02000001.1"/>
</dbReference>
<keyword evidence="6" id="KW-0256">Endoplasmic reticulum</keyword>
<evidence type="ECO:0000313" key="15">
    <source>
        <dbReference type="Proteomes" id="UP000006242"/>
    </source>
</evidence>
<dbReference type="PRINTS" id="PR00370">
    <property type="entry name" value="FMOXYGENASE"/>
</dbReference>
<evidence type="ECO:0000256" key="11">
    <source>
        <dbReference type="ARBA" id="ARBA00023033"/>
    </source>
</evidence>
<evidence type="ECO:0000256" key="8">
    <source>
        <dbReference type="ARBA" id="ARBA00022857"/>
    </source>
</evidence>
<dbReference type="SUPFAM" id="SSF51905">
    <property type="entry name" value="FAD/NAD(P)-binding domain"/>
    <property type="match status" value="2"/>
</dbReference>
<comment type="cofactor">
    <cofactor evidence="1">
        <name>FAD</name>
        <dbReference type="ChEBI" id="CHEBI:57692"/>
    </cofactor>
</comment>
<name>U2EAJ8_9GAMM</name>
<dbReference type="eggNOG" id="COG2072">
    <property type="taxonomic scope" value="Bacteria"/>
</dbReference>
<gene>
    <name evidence="14" type="ORF">SSPSH_000013</name>
</gene>
<comment type="caution">
    <text evidence="14">The sequence shown here is derived from an EMBL/GenBank/DDBJ whole genome shotgun (WGS) entry which is preliminary data.</text>
</comment>
<dbReference type="Proteomes" id="UP000006242">
    <property type="component" value="Unassembled WGS sequence"/>
</dbReference>
<evidence type="ECO:0000256" key="3">
    <source>
        <dbReference type="ARBA" id="ARBA00009183"/>
    </source>
</evidence>
<dbReference type="GO" id="GO:0050661">
    <property type="term" value="F:NADP binding"/>
    <property type="evidence" value="ECO:0007669"/>
    <property type="project" value="InterPro"/>
</dbReference>
<dbReference type="EMBL" id="AFNV02000001">
    <property type="protein sequence ID" value="ERJ20676.1"/>
    <property type="molecule type" value="Genomic_DNA"/>
</dbReference>
<keyword evidence="7" id="KW-0274">FAD</keyword>
<dbReference type="Gene3D" id="3.50.50.60">
    <property type="entry name" value="FAD/NAD(P)-binding domain"/>
    <property type="match status" value="1"/>
</dbReference>
<dbReference type="STRING" id="1033802.SSPSH_000013"/>